<dbReference type="Proteomes" id="UP000193200">
    <property type="component" value="Unassembled WGS sequence"/>
</dbReference>
<evidence type="ECO:0000313" key="3">
    <source>
        <dbReference type="Proteomes" id="UP000193200"/>
    </source>
</evidence>
<reference evidence="2 3" key="1">
    <citation type="submission" date="2017-03" db="EMBL/GenBank/DDBJ databases">
        <authorList>
            <person name="Afonso C.L."/>
            <person name="Miller P.J."/>
            <person name="Scott M.A."/>
            <person name="Spackman E."/>
            <person name="Goraichik I."/>
            <person name="Dimitrov K.M."/>
            <person name="Suarez D.L."/>
            <person name="Swayne D.E."/>
        </authorList>
    </citation>
    <scope>NUCLEOTIDE SEQUENCE [LARGE SCALE GENOMIC DNA]</scope>
    <source>
        <strain evidence="2 3">CECT 7691</strain>
    </source>
</reference>
<dbReference type="AlphaFoldDB" id="A0A1Y5TUQ2"/>
<evidence type="ECO:0000256" key="1">
    <source>
        <dbReference type="SAM" id="Phobius"/>
    </source>
</evidence>
<sequence length="106" mass="11294">MVEYTKGMLDISKKSQELHVDVGTLKTTLDQLASTTKEVSEGGNSVTVTHTQTTSIGRTEVIMGNTSEAQGGKLTSSQTGRRDMTPIYIICGMIAAVIIAAIIFSK</sequence>
<keyword evidence="1" id="KW-0472">Membrane</keyword>
<name>A0A1Y5TUQ2_9PROT</name>
<protein>
    <submittedName>
        <fullName evidence="2">Uncharacterized protein</fullName>
    </submittedName>
</protein>
<accession>A0A1Y5TUQ2</accession>
<proteinExistence type="predicted"/>
<evidence type="ECO:0000313" key="2">
    <source>
        <dbReference type="EMBL" id="SLN72313.1"/>
    </source>
</evidence>
<keyword evidence="3" id="KW-1185">Reference proteome</keyword>
<dbReference type="InParanoid" id="A0A1Y5TUQ2"/>
<organism evidence="2 3">
    <name type="scientific">Oceanibacterium hippocampi</name>
    <dbReference type="NCBI Taxonomy" id="745714"/>
    <lineage>
        <taxon>Bacteria</taxon>
        <taxon>Pseudomonadati</taxon>
        <taxon>Pseudomonadota</taxon>
        <taxon>Alphaproteobacteria</taxon>
        <taxon>Sneathiellales</taxon>
        <taxon>Sneathiellaceae</taxon>
        <taxon>Oceanibacterium</taxon>
    </lineage>
</organism>
<dbReference type="EMBL" id="FWFR01000003">
    <property type="protein sequence ID" value="SLN72313.1"/>
    <property type="molecule type" value="Genomic_DNA"/>
</dbReference>
<keyword evidence="1" id="KW-0812">Transmembrane</keyword>
<gene>
    <name evidence="2" type="ORF">OCH7691_03455</name>
</gene>
<keyword evidence="1" id="KW-1133">Transmembrane helix</keyword>
<feature type="transmembrane region" description="Helical" evidence="1">
    <location>
        <begin position="87"/>
        <end position="105"/>
    </location>
</feature>